<evidence type="ECO:0000259" key="6">
    <source>
        <dbReference type="PROSITE" id="PS50850"/>
    </source>
</evidence>
<dbReference type="Gene3D" id="1.20.1250.20">
    <property type="entry name" value="MFS general substrate transporter like domains"/>
    <property type="match status" value="1"/>
</dbReference>
<dbReference type="PROSITE" id="PS50850">
    <property type="entry name" value="MFS"/>
    <property type="match status" value="1"/>
</dbReference>
<reference evidence="7 8" key="1">
    <citation type="submission" date="2020-08" db="EMBL/GenBank/DDBJ databases">
        <title>Genomic Encyclopedia of Type Strains, Phase III (KMG-III): the genomes of soil and plant-associated and newly described type strains.</title>
        <authorList>
            <person name="Whitman W."/>
        </authorList>
    </citation>
    <scope>NUCLEOTIDE SEQUENCE [LARGE SCALE GENOMIC DNA]</scope>
    <source>
        <strain evidence="7 8">CECT 3302</strain>
    </source>
</reference>
<dbReference type="InterPro" id="IPR020846">
    <property type="entry name" value="MFS_dom"/>
</dbReference>
<feature type="transmembrane region" description="Helical" evidence="5">
    <location>
        <begin position="184"/>
        <end position="205"/>
    </location>
</feature>
<evidence type="ECO:0000256" key="3">
    <source>
        <dbReference type="ARBA" id="ARBA00022989"/>
    </source>
</evidence>
<dbReference type="GO" id="GO:0005886">
    <property type="term" value="C:plasma membrane"/>
    <property type="evidence" value="ECO:0007669"/>
    <property type="project" value="UniProtKB-SubCell"/>
</dbReference>
<keyword evidence="3 5" id="KW-1133">Transmembrane helix</keyword>
<proteinExistence type="predicted"/>
<gene>
    <name evidence="7" type="ORF">FHS12_000097</name>
</gene>
<dbReference type="PANTHER" id="PTHR23518">
    <property type="entry name" value="C-METHYLTRANSFERASE"/>
    <property type="match status" value="1"/>
</dbReference>
<protein>
    <submittedName>
        <fullName evidence="7">MFS family permease</fullName>
    </submittedName>
</protein>
<feature type="domain" description="Major facilitator superfamily (MFS) profile" evidence="6">
    <location>
        <begin position="25"/>
        <end position="417"/>
    </location>
</feature>
<dbReference type="InterPro" id="IPR011701">
    <property type="entry name" value="MFS"/>
</dbReference>
<name>A0A7W5F6K0_9ACTN</name>
<keyword evidence="2 5" id="KW-0812">Transmembrane</keyword>
<sequence length="430" mass="44364">MYLSLSDRPATGAEPRQRDGRVSRTVVTLGIVSLLTDISSESVSAILPLYLTAVVGLSPVAYGLIDGLYQGVSSLVRIAAGWAADRTDRPQPVALAGYAMSAVARLGLIFAGGFGTISAAISLDRVGKGVRTAPRDAMIAASSDPAHLGRSFGVHRALDTIGATLGPLLAFVILWRIADGYDTVLVVSLGFAVLGVATMACFVPFRTGARAPLVEPGERQRASVETNTFRWRAALTPGLLRLTGVSAVLALLTIGDGFVYLALLETGGFAAQWFPVLYVGTNLAYLALAVPMGRLADRVGRVRVLVLGHLPLAAAYLCAATGSGMLWTTCAAVLLLGVFYAATDGTLAAVAGQLVPETVRASGIATAQTAVALARLVAATGFGLLWYAVGPRVALLAVCAVLVAAIPAGLAVMRRALVVEPVETPAGSRS</sequence>
<evidence type="ECO:0000256" key="4">
    <source>
        <dbReference type="ARBA" id="ARBA00023136"/>
    </source>
</evidence>
<evidence type="ECO:0000256" key="5">
    <source>
        <dbReference type="SAM" id="Phobius"/>
    </source>
</evidence>
<evidence type="ECO:0000313" key="8">
    <source>
        <dbReference type="Proteomes" id="UP000577707"/>
    </source>
</evidence>
<dbReference type="InterPro" id="IPR036259">
    <property type="entry name" value="MFS_trans_sf"/>
</dbReference>
<feature type="transmembrane region" description="Helical" evidence="5">
    <location>
        <begin position="157"/>
        <end position="178"/>
    </location>
</feature>
<keyword evidence="4 5" id="KW-0472">Membrane</keyword>
<dbReference type="Pfam" id="PF07690">
    <property type="entry name" value="MFS_1"/>
    <property type="match status" value="2"/>
</dbReference>
<keyword evidence="8" id="KW-1185">Reference proteome</keyword>
<feature type="transmembrane region" description="Helical" evidence="5">
    <location>
        <begin position="333"/>
        <end position="355"/>
    </location>
</feature>
<comment type="caution">
    <text evidence="7">The sequence shown here is derived from an EMBL/GenBank/DDBJ whole genome shotgun (WGS) entry which is preliminary data.</text>
</comment>
<dbReference type="RefSeq" id="WP_183541180.1">
    <property type="nucleotide sequence ID" value="NZ_BMQT01000001.1"/>
</dbReference>
<accession>A0A7W5F6K0</accession>
<feature type="transmembrane region" description="Helical" evidence="5">
    <location>
        <begin position="393"/>
        <end position="413"/>
    </location>
</feature>
<dbReference type="SUPFAM" id="SSF103473">
    <property type="entry name" value="MFS general substrate transporter"/>
    <property type="match status" value="1"/>
</dbReference>
<feature type="transmembrane region" description="Helical" evidence="5">
    <location>
        <begin position="45"/>
        <end position="65"/>
    </location>
</feature>
<feature type="transmembrane region" description="Helical" evidence="5">
    <location>
        <begin position="269"/>
        <end position="290"/>
    </location>
</feature>
<dbReference type="Proteomes" id="UP000577707">
    <property type="component" value="Unassembled WGS sequence"/>
</dbReference>
<feature type="transmembrane region" description="Helical" evidence="5">
    <location>
        <begin position="95"/>
        <end position="121"/>
    </location>
</feature>
<feature type="transmembrane region" description="Helical" evidence="5">
    <location>
        <begin position="239"/>
        <end position="263"/>
    </location>
</feature>
<feature type="transmembrane region" description="Helical" evidence="5">
    <location>
        <begin position="302"/>
        <end position="327"/>
    </location>
</feature>
<evidence type="ECO:0000256" key="2">
    <source>
        <dbReference type="ARBA" id="ARBA00022692"/>
    </source>
</evidence>
<dbReference type="PANTHER" id="PTHR23518:SF2">
    <property type="entry name" value="MAJOR FACILITATOR SUPERFAMILY TRANSPORTER"/>
    <property type="match status" value="1"/>
</dbReference>
<evidence type="ECO:0000256" key="1">
    <source>
        <dbReference type="ARBA" id="ARBA00004651"/>
    </source>
</evidence>
<dbReference type="EMBL" id="JACHXG010000001">
    <property type="protein sequence ID" value="MBB3087174.1"/>
    <property type="molecule type" value="Genomic_DNA"/>
</dbReference>
<dbReference type="GO" id="GO:0022857">
    <property type="term" value="F:transmembrane transporter activity"/>
    <property type="evidence" value="ECO:0007669"/>
    <property type="project" value="InterPro"/>
</dbReference>
<comment type="subcellular location">
    <subcellularLocation>
        <location evidence="1">Cell membrane</location>
        <topology evidence="1">Multi-pass membrane protein</topology>
    </subcellularLocation>
</comment>
<dbReference type="CDD" id="cd17370">
    <property type="entry name" value="MFS_MJ1317_like"/>
    <property type="match status" value="1"/>
</dbReference>
<organism evidence="7 8">
    <name type="scientific">Nocardioides albus</name>
    <dbReference type="NCBI Taxonomy" id="1841"/>
    <lineage>
        <taxon>Bacteria</taxon>
        <taxon>Bacillati</taxon>
        <taxon>Actinomycetota</taxon>
        <taxon>Actinomycetes</taxon>
        <taxon>Propionibacteriales</taxon>
        <taxon>Nocardioidaceae</taxon>
        <taxon>Nocardioides</taxon>
    </lineage>
</organism>
<dbReference type="AlphaFoldDB" id="A0A7W5F6K0"/>
<feature type="transmembrane region" description="Helical" evidence="5">
    <location>
        <begin position="367"/>
        <end position="387"/>
    </location>
</feature>
<evidence type="ECO:0000313" key="7">
    <source>
        <dbReference type="EMBL" id="MBB3087174.1"/>
    </source>
</evidence>